<evidence type="ECO:0000256" key="1">
    <source>
        <dbReference type="ARBA" id="ARBA00023015"/>
    </source>
</evidence>
<dbReference type="AlphaFoldDB" id="A0A7G9WF52"/>
<keyword evidence="4" id="KW-0804">Transcription</keyword>
<reference evidence="6 7" key="1">
    <citation type="submission" date="2020-08" db="EMBL/GenBank/DDBJ databases">
        <authorList>
            <person name="Ren C."/>
            <person name="Gu Y."/>
            <person name="Xu Y."/>
        </authorList>
    </citation>
    <scope>NUCLEOTIDE SEQUENCE [LARGE SCALE GENOMIC DNA]</scope>
    <source>
        <strain evidence="6 7">LBM18003</strain>
    </source>
</reference>
<feature type="domain" description="HTH araC/xylS-type" evidence="5">
    <location>
        <begin position="183"/>
        <end position="281"/>
    </location>
</feature>
<name>A0A7G9WF52_9FIRM</name>
<organism evidence="6 7">
    <name type="scientific">Caproicibacterium amylolyticum</name>
    <dbReference type="NCBI Taxonomy" id="2766537"/>
    <lineage>
        <taxon>Bacteria</taxon>
        <taxon>Bacillati</taxon>
        <taxon>Bacillota</taxon>
        <taxon>Clostridia</taxon>
        <taxon>Eubacteriales</taxon>
        <taxon>Oscillospiraceae</taxon>
        <taxon>Caproicibacterium</taxon>
    </lineage>
</organism>
<dbReference type="PANTHER" id="PTHR46796">
    <property type="entry name" value="HTH-TYPE TRANSCRIPTIONAL ACTIVATOR RHAS-RELATED"/>
    <property type="match status" value="1"/>
</dbReference>
<gene>
    <name evidence="6" type="ORF">H6X83_10205</name>
</gene>
<dbReference type="Gene3D" id="2.60.120.280">
    <property type="entry name" value="Regulatory protein AraC"/>
    <property type="match status" value="1"/>
</dbReference>
<dbReference type="RefSeq" id="WP_212506382.1">
    <property type="nucleotide sequence ID" value="NZ_CP060696.1"/>
</dbReference>
<dbReference type="EMBL" id="CP060696">
    <property type="protein sequence ID" value="QNO17314.1"/>
    <property type="molecule type" value="Genomic_DNA"/>
</dbReference>
<dbReference type="InterPro" id="IPR037923">
    <property type="entry name" value="HTH-like"/>
</dbReference>
<dbReference type="KEGG" id="caml:H6X83_10205"/>
<accession>A0A7G9WF52</accession>
<dbReference type="Proteomes" id="UP000516046">
    <property type="component" value="Chromosome"/>
</dbReference>
<sequence>MLSCNLDLEPHSVWLRTTPGAAALAQPYRCTEAGLFYGGARFSTARTEKNSYILFFTLKGAGLIEQGETTLLLPPGQALLLNCRQPQSYCTAPEHGCWHHYWAHIDGSGVQAVEKILNPHHITAVPLSELTAREPFEQLLSCITSETMPSILRQSLAVHTILSTMAVQSLENDAAASNRALVQQAAEHIRAYYAKPLSLDRLVADAHISKSYFLRLFRQYIGTTPYNFLLCCRITRAKELLVTTDLPVGEVARSTGFVNEANFSTRFSAMAKQSPLQYRRAARRGN</sequence>
<keyword evidence="1" id="KW-0805">Transcription regulation</keyword>
<dbReference type="InterPro" id="IPR050204">
    <property type="entry name" value="AraC_XylS_family_regulators"/>
</dbReference>
<dbReference type="SUPFAM" id="SSF51215">
    <property type="entry name" value="Regulatory protein AraC"/>
    <property type="match status" value="1"/>
</dbReference>
<dbReference type="PANTHER" id="PTHR46796:SF7">
    <property type="entry name" value="ARAC FAMILY TRANSCRIPTIONAL REGULATOR"/>
    <property type="match status" value="1"/>
</dbReference>
<evidence type="ECO:0000256" key="3">
    <source>
        <dbReference type="ARBA" id="ARBA00023159"/>
    </source>
</evidence>
<dbReference type="Pfam" id="PF12833">
    <property type="entry name" value="HTH_18"/>
    <property type="match status" value="1"/>
</dbReference>
<evidence type="ECO:0000256" key="2">
    <source>
        <dbReference type="ARBA" id="ARBA00023125"/>
    </source>
</evidence>
<dbReference type="PROSITE" id="PS00041">
    <property type="entry name" value="HTH_ARAC_FAMILY_1"/>
    <property type="match status" value="1"/>
</dbReference>
<dbReference type="GO" id="GO:0003700">
    <property type="term" value="F:DNA-binding transcription factor activity"/>
    <property type="evidence" value="ECO:0007669"/>
    <property type="project" value="InterPro"/>
</dbReference>
<dbReference type="SMART" id="SM00342">
    <property type="entry name" value="HTH_ARAC"/>
    <property type="match status" value="1"/>
</dbReference>
<evidence type="ECO:0000313" key="6">
    <source>
        <dbReference type="EMBL" id="QNO17314.1"/>
    </source>
</evidence>
<proteinExistence type="predicted"/>
<evidence type="ECO:0000256" key="4">
    <source>
        <dbReference type="ARBA" id="ARBA00023163"/>
    </source>
</evidence>
<evidence type="ECO:0000313" key="7">
    <source>
        <dbReference type="Proteomes" id="UP000516046"/>
    </source>
</evidence>
<dbReference type="PROSITE" id="PS01124">
    <property type="entry name" value="HTH_ARAC_FAMILY_2"/>
    <property type="match status" value="1"/>
</dbReference>
<dbReference type="Pfam" id="PF02311">
    <property type="entry name" value="AraC_binding"/>
    <property type="match status" value="1"/>
</dbReference>
<keyword evidence="3" id="KW-0010">Activator</keyword>
<keyword evidence="2" id="KW-0238">DNA-binding</keyword>
<evidence type="ECO:0000259" key="5">
    <source>
        <dbReference type="PROSITE" id="PS01124"/>
    </source>
</evidence>
<dbReference type="Gene3D" id="1.10.10.60">
    <property type="entry name" value="Homeodomain-like"/>
    <property type="match status" value="2"/>
</dbReference>
<dbReference type="InterPro" id="IPR018060">
    <property type="entry name" value="HTH_AraC"/>
</dbReference>
<dbReference type="InterPro" id="IPR003313">
    <property type="entry name" value="AraC-bd"/>
</dbReference>
<dbReference type="SUPFAM" id="SSF46689">
    <property type="entry name" value="Homeodomain-like"/>
    <property type="match status" value="2"/>
</dbReference>
<protein>
    <submittedName>
        <fullName evidence="6">Helix-turn-helix transcriptional regulator</fullName>
    </submittedName>
</protein>
<keyword evidence="7" id="KW-1185">Reference proteome</keyword>
<dbReference type="InterPro" id="IPR009057">
    <property type="entry name" value="Homeodomain-like_sf"/>
</dbReference>
<dbReference type="GO" id="GO:0043565">
    <property type="term" value="F:sequence-specific DNA binding"/>
    <property type="evidence" value="ECO:0007669"/>
    <property type="project" value="InterPro"/>
</dbReference>
<dbReference type="InterPro" id="IPR018062">
    <property type="entry name" value="HTH_AraC-typ_CS"/>
</dbReference>